<proteinExistence type="predicted"/>
<feature type="compositionally biased region" description="Polar residues" evidence="2">
    <location>
        <begin position="89"/>
        <end position="111"/>
    </location>
</feature>
<accession>A0AAV2IKY3</accession>
<sequence length="861" mass="98044">MASKTHVQRYIDFINHQMDILKGERKTVLEAADDAIHQLESEIDAWVVGGLVNQTTCAQMNNRISQVITLFMAKSVEISDLEIKENESDLNQTSSASSNDSLIPKASYTNEEVQERTTFSRDETLNKSGVDIPYVTTTRIAILEEAVFSLKKTTEQVEEKQENFNKKLEILANTSLKSTKKIKERLAVLEKTNQHIASTVDDLFETVKNVDVKLNISEEENKSVNVSINELNKQISSVRTCSNDALIFMQDLAKSVDGTYLRYNEMSNKMNQLEISIDLMSTQYKGFFENMIHSLRDKRAHDDLIGMVCQLISKRLAPLETLNKTLHKKLILSKEHISKSHSLTVLVGQLKELWDGIQKISGNKLTIELKSYAVTFEELTSLIKTRLSGLQQVDIVVDGTKEEPLKAEANTDVKRSQMEALIFIALIQIENEKILNTLEKKQDAWRHTEDVSRIILALKTVTSVTAEITECLLKRTILELNSEPTLSKMVELNQDIKSQENLTLNERHTITEADIFCKLLGLNHEIGEMLWSLDESQCLHQTTFYFIERWMEDAEKEINDEEVEFTGALSGNEASTEKREKLISVVQHLGLTKETAEQLFSTIPIEYIDLQTPSYWIMRYITNIIECHPVFTNVNRYIYSEDTTGEWFKEIIELTDTNEMRDTSTFKIKMINHDASEKSKTAVKSFLEEIQTEEHCEVLFHGTDHTSAKSIIEEGILISKGKPCQDFSSNDGFYLSDSYEKAREWSSIGRKHHHAVLVLKVETSLLEADGVKRLDLSGDKKQWEELVTFCRKGCIGEKTKKRLLGGVEFIKGPMCLNGRGVAKGKHAIGFGRNDNLQMCVRDDDYAKWFGLIDNITGVIFL</sequence>
<organism evidence="3 4">
    <name type="scientific">Lymnaea stagnalis</name>
    <name type="common">Great pond snail</name>
    <name type="synonym">Helix stagnalis</name>
    <dbReference type="NCBI Taxonomy" id="6523"/>
    <lineage>
        <taxon>Eukaryota</taxon>
        <taxon>Metazoa</taxon>
        <taxon>Spiralia</taxon>
        <taxon>Lophotrochozoa</taxon>
        <taxon>Mollusca</taxon>
        <taxon>Gastropoda</taxon>
        <taxon>Heterobranchia</taxon>
        <taxon>Euthyneura</taxon>
        <taxon>Panpulmonata</taxon>
        <taxon>Hygrophila</taxon>
        <taxon>Lymnaeoidea</taxon>
        <taxon>Lymnaeidae</taxon>
        <taxon>Lymnaea</taxon>
    </lineage>
</organism>
<feature type="region of interest" description="Disordered" evidence="2">
    <location>
        <begin position="88"/>
        <end position="120"/>
    </location>
</feature>
<dbReference type="EMBL" id="CAXITT010000801">
    <property type="protein sequence ID" value="CAL1546352.1"/>
    <property type="molecule type" value="Genomic_DNA"/>
</dbReference>
<evidence type="ECO:0000256" key="1">
    <source>
        <dbReference type="SAM" id="Coils"/>
    </source>
</evidence>
<dbReference type="AlphaFoldDB" id="A0AAV2IKY3"/>
<dbReference type="SUPFAM" id="SSF56399">
    <property type="entry name" value="ADP-ribosylation"/>
    <property type="match status" value="1"/>
</dbReference>
<reference evidence="3 4" key="1">
    <citation type="submission" date="2024-04" db="EMBL/GenBank/DDBJ databases">
        <authorList>
            <consortium name="Genoscope - CEA"/>
            <person name="William W."/>
        </authorList>
    </citation>
    <scope>NUCLEOTIDE SEQUENCE [LARGE SCALE GENOMIC DNA]</scope>
</reference>
<evidence type="ECO:0000313" key="4">
    <source>
        <dbReference type="Proteomes" id="UP001497497"/>
    </source>
</evidence>
<evidence type="ECO:0000313" key="3">
    <source>
        <dbReference type="EMBL" id="CAL1546352.1"/>
    </source>
</evidence>
<keyword evidence="1" id="KW-0175">Coiled coil</keyword>
<keyword evidence="4" id="KW-1185">Reference proteome</keyword>
<dbReference type="Gene3D" id="3.90.175.10">
    <property type="entry name" value="Diphtheria Toxin, domain 1"/>
    <property type="match status" value="1"/>
</dbReference>
<dbReference type="Proteomes" id="UP001497497">
    <property type="component" value="Unassembled WGS sequence"/>
</dbReference>
<gene>
    <name evidence="3" type="ORF">GSLYS_00019729001</name>
</gene>
<evidence type="ECO:0008006" key="5">
    <source>
        <dbReference type="Google" id="ProtNLM"/>
    </source>
</evidence>
<protein>
    <recommendedName>
        <fullName evidence="5">PARP catalytic domain-containing protein</fullName>
    </recommendedName>
</protein>
<name>A0AAV2IKY3_LYMST</name>
<comment type="caution">
    <text evidence="3">The sequence shown here is derived from an EMBL/GenBank/DDBJ whole genome shotgun (WGS) entry which is preliminary data.</text>
</comment>
<feature type="coiled-coil region" evidence="1">
    <location>
        <begin position="143"/>
        <end position="174"/>
    </location>
</feature>
<evidence type="ECO:0000256" key="2">
    <source>
        <dbReference type="SAM" id="MobiDB-lite"/>
    </source>
</evidence>